<name>A0ABT8L5X5_9BACT</name>
<dbReference type="SUPFAM" id="SSF51905">
    <property type="entry name" value="FAD/NAD(P)-binding domain"/>
    <property type="match status" value="1"/>
</dbReference>
<protein>
    <submittedName>
        <fullName evidence="2">Uncharacterized protein</fullName>
    </submittedName>
</protein>
<evidence type="ECO:0000313" key="3">
    <source>
        <dbReference type="Proteomes" id="UP001172083"/>
    </source>
</evidence>
<dbReference type="PANTHER" id="PTHR43539">
    <property type="entry name" value="FLAVIN-BINDING MONOOXYGENASE-LIKE PROTEIN (AFU_ORTHOLOGUE AFUA_4G09220)"/>
    <property type="match status" value="1"/>
</dbReference>
<evidence type="ECO:0000313" key="2">
    <source>
        <dbReference type="EMBL" id="MDN5213150.1"/>
    </source>
</evidence>
<reference evidence="2" key="1">
    <citation type="submission" date="2023-06" db="EMBL/GenBank/DDBJ databases">
        <title>Genomic of Agaribacillus aureum.</title>
        <authorList>
            <person name="Wang G."/>
        </authorList>
    </citation>
    <scope>NUCLEOTIDE SEQUENCE</scope>
    <source>
        <strain evidence="2">BMA12</strain>
    </source>
</reference>
<keyword evidence="3" id="KW-1185">Reference proteome</keyword>
<evidence type="ECO:0000256" key="1">
    <source>
        <dbReference type="ARBA" id="ARBA00023002"/>
    </source>
</evidence>
<dbReference type="EMBL" id="JAUJEB010000002">
    <property type="protein sequence ID" value="MDN5213150.1"/>
    <property type="molecule type" value="Genomic_DNA"/>
</dbReference>
<dbReference type="PANTHER" id="PTHR43539:SF78">
    <property type="entry name" value="FLAVIN-CONTAINING MONOOXYGENASE"/>
    <property type="match status" value="1"/>
</dbReference>
<accession>A0ABT8L5X5</accession>
<comment type="caution">
    <text evidence="2">The sequence shown here is derived from an EMBL/GenBank/DDBJ whole genome shotgun (WGS) entry which is preliminary data.</text>
</comment>
<dbReference type="InterPro" id="IPR036188">
    <property type="entry name" value="FAD/NAD-bd_sf"/>
</dbReference>
<dbReference type="Proteomes" id="UP001172083">
    <property type="component" value="Unassembled WGS sequence"/>
</dbReference>
<dbReference type="InterPro" id="IPR050982">
    <property type="entry name" value="Auxin_biosynth/cation_transpt"/>
</dbReference>
<dbReference type="RefSeq" id="WP_346758490.1">
    <property type="nucleotide sequence ID" value="NZ_JAUJEB010000002.1"/>
</dbReference>
<organism evidence="2 3">
    <name type="scientific">Agaribacillus aureus</name>
    <dbReference type="NCBI Taxonomy" id="3051825"/>
    <lineage>
        <taxon>Bacteria</taxon>
        <taxon>Pseudomonadati</taxon>
        <taxon>Bacteroidota</taxon>
        <taxon>Cytophagia</taxon>
        <taxon>Cytophagales</taxon>
        <taxon>Splendidivirgaceae</taxon>
        <taxon>Agaribacillus</taxon>
    </lineage>
</organism>
<sequence>MNKPLIQWLIGDVEKYGLKKLPYGPIEQIVGHHQVPLLDIGTIGLIKKGQIKVLGDVISINKNRILFEDDTQENFDAIIAAIGYETGLDQIITLDAGRKADIKQKISNRKQFGKDRLYFCGYYVAPTGMLREIAWESGMIADRIQRGGSLNYLSSASGVNKV</sequence>
<gene>
    <name evidence="2" type="ORF">QQ020_13870</name>
</gene>
<keyword evidence="1" id="KW-0560">Oxidoreductase</keyword>
<proteinExistence type="predicted"/>
<dbReference type="Gene3D" id="3.50.50.60">
    <property type="entry name" value="FAD/NAD(P)-binding domain"/>
    <property type="match status" value="1"/>
</dbReference>